<dbReference type="InterPro" id="IPR003859">
    <property type="entry name" value="Galactosyl_T"/>
</dbReference>
<reference evidence="13 14" key="1">
    <citation type="submission" date="2020-08" db="EMBL/GenBank/DDBJ databases">
        <authorList>
            <person name="Hejnol A."/>
        </authorList>
    </citation>
    <scope>NUCLEOTIDE SEQUENCE [LARGE SCALE GENOMIC DNA]</scope>
</reference>
<evidence type="ECO:0000256" key="9">
    <source>
        <dbReference type="ARBA" id="ARBA00023136"/>
    </source>
</evidence>
<evidence type="ECO:0000313" key="14">
    <source>
        <dbReference type="Proteomes" id="UP000549394"/>
    </source>
</evidence>
<gene>
    <name evidence="13" type="ORF">DGYR_LOCUS5704</name>
</gene>
<protein>
    <submittedName>
        <fullName evidence="13">Uncharacterized protein</fullName>
    </submittedName>
</protein>
<dbReference type="Proteomes" id="UP000549394">
    <property type="component" value="Unassembled WGS sequence"/>
</dbReference>
<keyword evidence="6" id="KW-0812">Transmembrane</keyword>
<dbReference type="GO" id="GO:0005975">
    <property type="term" value="P:carbohydrate metabolic process"/>
    <property type="evidence" value="ECO:0007669"/>
    <property type="project" value="InterPro"/>
</dbReference>
<dbReference type="PRINTS" id="PR02050">
    <property type="entry name" value="B14GALTRFASE"/>
</dbReference>
<comment type="pathway">
    <text evidence="2">Protein modification; protein glycosylation.</text>
</comment>
<keyword evidence="14" id="KW-1185">Reference proteome</keyword>
<organism evidence="13 14">
    <name type="scientific">Dimorphilus gyrociliatus</name>
    <dbReference type="NCBI Taxonomy" id="2664684"/>
    <lineage>
        <taxon>Eukaryota</taxon>
        <taxon>Metazoa</taxon>
        <taxon>Spiralia</taxon>
        <taxon>Lophotrochozoa</taxon>
        <taxon>Annelida</taxon>
        <taxon>Polychaeta</taxon>
        <taxon>Polychaeta incertae sedis</taxon>
        <taxon>Dinophilidae</taxon>
        <taxon>Dimorphilus</taxon>
    </lineage>
</organism>
<evidence type="ECO:0000256" key="10">
    <source>
        <dbReference type="ARBA" id="ARBA00023180"/>
    </source>
</evidence>
<comment type="similarity">
    <text evidence="3">Belongs to the glycosyltransferase 7 family.</text>
</comment>
<feature type="domain" description="Galactosyltransferase N-terminal" evidence="12">
    <location>
        <begin position="12"/>
        <end position="95"/>
    </location>
</feature>
<dbReference type="EMBL" id="CAJFCJ010000007">
    <property type="protein sequence ID" value="CAD5117146.1"/>
    <property type="molecule type" value="Genomic_DNA"/>
</dbReference>
<dbReference type="UniPathway" id="UPA00378"/>
<dbReference type="OrthoDB" id="6020664at2759"/>
<evidence type="ECO:0000256" key="4">
    <source>
        <dbReference type="ARBA" id="ARBA00022676"/>
    </source>
</evidence>
<dbReference type="Pfam" id="PF13733">
    <property type="entry name" value="Glyco_transf_7N"/>
    <property type="match status" value="1"/>
</dbReference>
<dbReference type="AlphaFoldDB" id="A0A7I8VRC9"/>
<evidence type="ECO:0000256" key="2">
    <source>
        <dbReference type="ARBA" id="ARBA00004922"/>
    </source>
</evidence>
<dbReference type="GO" id="GO:0030166">
    <property type="term" value="P:proteoglycan biosynthetic process"/>
    <property type="evidence" value="ECO:0007669"/>
    <property type="project" value="TreeGrafter"/>
</dbReference>
<evidence type="ECO:0000259" key="12">
    <source>
        <dbReference type="Pfam" id="PF13733"/>
    </source>
</evidence>
<dbReference type="InterPro" id="IPR027791">
    <property type="entry name" value="Galactosyl_T_C"/>
</dbReference>
<dbReference type="GO" id="GO:0005794">
    <property type="term" value="C:Golgi apparatus"/>
    <property type="evidence" value="ECO:0007669"/>
    <property type="project" value="TreeGrafter"/>
</dbReference>
<keyword evidence="8" id="KW-1133">Transmembrane helix</keyword>
<dbReference type="GO" id="GO:0016020">
    <property type="term" value="C:membrane"/>
    <property type="evidence" value="ECO:0007669"/>
    <property type="project" value="UniProtKB-SubCell"/>
</dbReference>
<evidence type="ECO:0000259" key="11">
    <source>
        <dbReference type="Pfam" id="PF02709"/>
    </source>
</evidence>
<keyword evidence="7" id="KW-0735">Signal-anchor</keyword>
<dbReference type="InterPro" id="IPR027995">
    <property type="entry name" value="Galactosyl_T_N"/>
</dbReference>
<evidence type="ECO:0000256" key="1">
    <source>
        <dbReference type="ARBA" id="ARBA00004606"/>
    </source>
</evidence>
<comment type="caution">
    <text evidence="13">The sequence shown here is derived from an EMBL/GenBank/DDBJ whole genome shotgun (WGS) entry which is preliminary data.</text>
</comment>
<dbReference type="PANTHER" id="PTHR19300:SF30">
    <property type="entry name" value="BETA-1,4-GALACTOSYLTRANSFERASE 7"/>
    <property type="match status" value="1"/>
</dbReference>
<evidence type="ECO:0000256" key="5">
    <source>
        <dbReference type="ARBA" id="ARBA00022679"/>
    </source>
</evidence>
<keyword evidence="5" id="KW-0808">Transferase</keyword>
<dbReference type="Gene3D" id="3.90.550.10">
    <property type="entry name" value="Spore Coat Polysaccharide Biosynthesis Protein SpsA, Chain A"/>
    <property type="match status" value="1"/>
</dbReference>
<proteinExistence type="inferred from homology"/>
<sequence length="264" mass="30935">MKTKSFMNSSDSHHLAVIVPFRKAFDELQAFLPHMDKYLRNKNIDHTIYIINQADNLRFNRASLINAAWHEIRKEGKADYLVMHDVDLLPLNKDLPYGYPRKDDVVVHVASPQYHPRYHYKKFIGGILLMKLKTYELVDGMSNRFWGWGQEDDELFVRLREKNIQILRPNNLTTTDQNTFLHLHDKIKRPRDGLKIGEQKIETRRRDRITGLHDVSYEVEERRILNIDKAQATVINVKLHCDIKGTPWCMIPTKGPSKGKAPRA</sequence>
<comment type="subcellular location">
    <subcellularLocation>
        <location evidence="1">Membrane</location>
        <topology evidence="1">Single-pass type II membrane protein</topology>
    </subcellularLocation>
</comment>
<name>A0A7I8VRC9_9ANNE</name>
<accession>A0A7I8VRC9</accession>
<feature type="domain" description="Galactosyltransferase C-terminal" evidence="11">
    <location>
        <begin position="107"/>
        <end position="182"/>
    </location>
</feature>
<dbReference type="PANTHER" id="PTHR19300">
    <property type="entry name" value="BETA-1,4-GALACTOSYLTRANSFERASE"/>
    <property type="match status" value="1"/>
</dbReference>
<keyword evidence="4" id="KW-0328">Glycosyltransferase</keyword>
<evidence type="ECO:0000256" key="6">
    <source>
        <dbReference type="ARBA" id="ARBA00022692"/>
    </source>
</evidence>
<dbReference type="SUPFAM" id="SSF53448">
    <property type="entry name" value="Nucleotide-diphospho-sugar transferases"/>
    <property type="match status" value="1"/>
</dbReference>
<evidence type="ECO:0000256" key="3">
    <source>
        <dbReference type="ARBA" id="ARBA00005735"/>
    </source>
</evidence>
<evidence type="ECO:0000256" key="7">
    <source>
        <dbReference type="ARBA" id="ARBA00022968"/>
    </source>
</evidence>
<evidence type="ECO:0000256" key="8">
    <source>
        <dbReference type="ARBA" id="ARBA00022989"/>
    </source>
</evidence>
<dbReference type="InterPro" id="IPR029044">
    <property type="entry name" value="Nucleotide-diphossugar_trans"/>
</dbReference>
<dbReference type="Pfam" id="PF02709">
    <property type="entry name" value="Glyco_transf_7C"/>
    <property type="match status" value="1"/>
</dbReference>
<keyword evidence="10" id="KW-0325">Glycoprotein</keyword>
<dbReference type="GO" id="GO:0046525">
    <property type="term" value="F:xylosylprotein 4-beta-galactosyltransferase activity"/>
    <property type="evidence" value="ECO:0007669"/>
    <property type="project" value="TreeGrafter"/>
</dbReference>
<keyword evidence="9" id="KW-0472">Membrane</keyword>
<evidence type="ECO:0000313" key="13">
    <source>
        <dbReference type="EMBL" id="CAD5117146.1"/>
    </source>
</evidence>